<dbReference type="Proteomes" id="UP000024635">
    <property type="component" value="Unassembled WGS sequence"/>
</dbReference>
<organism evidence="1 2">
    <name type="scientific">Ancylostoma ceylanicum</name>
    <dbReference type="NCBI Taxonomy" id="53326"/>
    <lineage>
        <taxon>Eukaryota</taxon>
        <taxon>Metazoa</taxon>
        <taxon>Ecdysozoa</taxon>
        <taxon>Nematoda</taxon>
        <taxon>Chromadorea</taxon>
        <taxon>Rhabditida</taxon>
        <taxon>Rhabditina</taxon>
        <taxon>Rhabditomorpha</taxon>
        <taxon>Strongyloidea</taxon>
        <taxon>Ancylostomatidae</taxon>
        <taxon>Ancylostomatinae</taxon>
        <taxon>Ancylostoma</taxon>
    </lineage>
</organism>
<evidence type="ECO:0000313" key="2">
    <source>
        <dbReference type="Proteomes" id="UP000024635"/>
    </source>
</evidence>
<sequence>MMAKKNKREHSTTSLCGGFPHCTERITGQADSTLPAKPTKDTGQAAFILPGRPRRVLRPSRCLMMGNPGRMPEIYQDYHGLGEVTTVQSLCNHSPTTQMKHAFSCTILVALFMVYF</sequence>
<proteinExistence type="predicted"/>
<protein>
    <submittedName>
        <fullName evidence="1">Uncharacterized protein</fullName>
    </submittedName>
</protein>
<accession>A0A016VHA3</accession>
<evidence type="ECO:0000313" key="1">
    <source>
        <dbReference type="EMBL" id="EYC26123.1"/>
    </source>
</evidence>
<gene>
    <name evidence="1" type="primary">Acey_s0011.g1574</name>
    <name evidence="1" type="ORF">Y032_0011g1574</name>
</gene>
<name>A0A016VHA3_9BILA</name>
<reference evidence="2" key="1">
    <citation type="journal article" date="2015" name="Nat. Genet.">
        <title>The genome and transcriptome of the zoonotic hookworm Ancylostoma ceylanicum identify infection-specific gene families.</title>
        <authorList>
            <person name="Schwarz E.M."/>
            <person name="Hu Y."/>
            <person name="Antoshechkin I."/>
            <person name="Miller M.M."/>
            <person name="Sternberg P.W."/>
            <person name="Aroian R.V."/>
        </authorList>
    </citation>
    <scope>NUCLEOTIDE SEQUENCE</scope>
    <source>
        <strain evidence="2">HY135</strain>
    </source>
</reference>
<keyword evidence="2" id="KW-1185">Reference proteome</keyword>
<dbReference type="AlphaFoldDB" id="A0A016VHA3"/>
<dbReference type="EMBL" id="JARK01001347">
    <property type="protein sequence ID" value="EYC26123.1"/>
    <property type="molecule type" value="Genomic_DNA"/>
</dbReference>
<comment type="caution">
    <text evidence="1">The sequence shown here is derived from an EMBL/GenBank/DDBJ whole genome shotgun (WGS) entry which is preliminary data.</text>
</comment>